<dbReference type="PANTHER" id="PTHR43738:SF1">
    <property type="entry name" value="HEMIN TRANSPORT SYSTEM PERMEASE PROTEIN HRTB-RELATED"/>
    <property type="match status" value="1"/>
</dbReference>
<dbReference type="PIRSF" id="PIRSF031773">
    <property type="entry name" value="DevC"/>
    <property type="match status" value="1"/>
</dbReference>
<evidence type="ECO:0000256" key="1">
    <source>
        <dbReference type="ARBA" id="ARBA00004651"/>
    </source>
</evidence>
<name>A0A2W4VWG7_9CYAN</name>
<evidence type="ECO:0000256" key="3">
    <source>
        <dbReference type="ARBA" id="ARBA00022475"/>
    </source>
</evidence>
<keyword evidence="2" id="KW-0813">Transport</keyword>
<dbReference type="InterPro" id="IPR005891">
    <property type="entry name" value="DevC"/>
</dbReference>
<evidence type="ECO:0000256" key="7">
    <source>
        <dbReference type="SAM" id="Phobius"/>
    </source>
</evidence>
<reference evidence="9 10" key="2">
    <citation type="submission" date="2018-06" db="EMBL/GenBank/DDBJ databases">
        <title>Metagenomic assembly of (sub)arctic Cyanobacteria and their associated microbiome from non-axenic cultures.</title>
        <authorList>
            <person name="Baurain D."/>
        </authorList>
    </citation>
    <scope>NUCLEOTIDE SEQUENCE [LARGE SCALE GENOMIC DNA]</scope>
    <source>
        <strain evidence="9">ULC066bin1</strain>
    </source>
</reference>
<evidence type="ECO:0000256" key="5">
    <source>
        <dbReference type="ARBA" id="ARBA00022989"/>
    </source>
</evidence>
<organism evidence="9 10">
    <name type="scientific">Pseudanabaena frigida</name>
    <dbReference type="NCBI Taxonomy" id="945775"/>
    <lineage>
        <taxon>Bacteria</taxon>
        <taxon>Bacillati</taxon>
        <taxon>Cyanobacteriota</taxon>
        <taxon>Cyanophyceae</taxon>
        <taxon>Pseudanabaenales</taxon>
        <taxon>Pseudanabaenaceae</taxon>
        <taxon>Pseudanabaena</taxon>
    </lineage>
</organism>
<accession>A0A2W4VWG7</accession>
<proteinExistence type="predicted"/>
<evidence type="ECO:0000256" key="2">
    <source>
        <dbReference type="ARBA" id="ARBA00022448"/>
    </source>
</evidence>
<keyword evidence="3" id="KW-1003">Cell membrane</keyword>
<evidence type="ECO:0000259" key="8">
    <source>
        <dbReference type="Pfam" id="PF02687"/>
    </source>
</evidence>
<dbReference type="EMBL" id="QBML01000033">
    <property type="protein sequence ID" value="PZO37183.1"/>
    <property type="molecule type" value="Genomic_DNA"/>
</dbReference>
<feature type="transmembrane region" description="Helical" evidence="7">
    <location>
        <begin position="313"/>
        <end position="339"/>
    </location>
</feature>
<sequence>MLHKLFKKIPLAWLQLTHNKVRFVVALSGIAFADILMFVQLGFEGALYDSAMKPYRELIQADLAIASTQFQTLISTPSFQRDRLYQTLAHPQVKSVSPLYISVAGQWRNPETRQNRAILIWGVDAGNPSVNLPDPAQQIPQIQQLDRVLFDRAGRPEYGDVANMFMQNGELEAQLNNKLVQVSGLFEVGSSFAADGNIITSDATFLRLFPDRRSDRIEMGLIHLKEGTDVQQVKRELANLLSGDLRVLTTEEWAGVEKSYWETGTSIGFIFGLGVAMGFIVGIVIVYQILYSDVSDHLAEYATLKAMGYSDRYLLSILFQEALLLACLGFLPSLLLSIGLYQVTYAATMLPIKMTLERATSVFVMTVVMCTVSGAIAMRKIQTADPADIF</sequence>
<gene>
    <name evidence="9" type="ORF">DCF19_19465</name>
</gene>
<dbReference type="PANTHER" id="PTHR43738">
    <property type="entry name" value="ABC TRANSPORTER, MEMBRANE PROTEIN"/>
    <property type="match status" value="1"/>
</dbReference>
<keyword evidence="5 7" id="KW-1133">Transmembrane helix</keyword>
<dbReference type="AlphaFoldDB" id="A0A2W4VWG7"/>
<dbReference type="Pfam" id="PF02687">
    <property type="entry name" value="FtsX"/>
    <property type="match status" value="1"/>
</dbReference>
<keyword evidence="4 7" id="KW-0812">Transmembrane</keyword>
<dbReference type="InterPro" id="IPR003838">
    <property type="entry name" value="ABC3_permease_C"/>
</dbReference>
<evidence type="ECO:0000313" key="9">
    <source>
        <dbReference type="EMBL" id="PZO37183.1"/>
    </source>
</evidence>
<evidence type="ECO:0000256" key="6">
    <source>
        <dbReference type="ARBA" id="ARBA00023136"/>
    </source>
</evidence>
<comment type="subcellular location">
    <subcellularLocation>
        <location evidence="1">Cell membrane</location>
        <topology evidence="1">Multi-pass membrane protein</topology>
    </subcellularLocation>
</comment>
<feature type="transmembrane region" description="Helical" evidence="7">
    <location>
        <begin position="21"/>
        <end position="43"/>
    </location>
</feature>
<protein>
    <submittedName>
        <fullName evidence="9">ABC transporter</fullName>
    </submittedName>
</protein>
<dbReference type="NCBIfam" id="TIGR01185">
    <property type="entry name" value="devC"/>
    <property type="match status" value="1"/>
</dbReference>
<feature type="transmembrane region" description="Helical" evidence="7">
    <location>
        <begin position="267"/>
        <end position="292"/>
    </location>
</feature>
<dbReference type="InterPro" id="IPR051125">
    <property type="entry name" value="ABC-4/HrtB_transporter"/>
</dbReference>
<feature type="transmembrane region" description="Helical" evidence="7">
    <location>
        <begin position="359"/>
        <end position="378"/>
    </location>
</feature>
<evidence type="ECO:0000313" key="10">
    <source>
        <dbReference type="Proteomes" id="UP000249467"/>
    </source>
</evidence>
<comment type="caution">
    <text evidence="9">The sequence shown here is derived from an EMBL/GenBank/DDBJ whole genome shotgun (WGS) entry which is preliminary data.</text>
</comment>
<dbReference type="Proteomes" id="UP000249467">
    <property type="component" value="Unassembled WGS sequence"/>
</dbReference>
<evidence type="ECO:0000256" key="4">
    <source>
        <dbReference type="ARBA" id="ARBA00022692"/>
    </source>
</evidence>
<dbReference type="GO" id="GO:0005886">
    <property type="term" value="C:plasma membrane"/>
    <property type="evidence" value="ECO:0007669"/>
    <property type="project" value="UniProtKB-SubCell"/>
</dbReference>
<feature type="domain" description="ABC3 transporter permease C-terminal" evidence="8">
    <location>
        <begin position="275"/>
        <end position="383"/>
    </location>
</feature>
<reference evidence="9 10" key="1">
    <citation type="submission" date="2018-04" db="EMBL/GenBank/DDBJ databases">
        <authorList>
            <person name="Go L.Y."/>
            <person name="Mitchell J.A."/>
        </authorList>
    </citation>
    <scope>NUCLEOTIDE SEQUENCE [LARGE SCALE GENOMIC DNA]</scope>
    <source>
        <strain evidence="9">ULC066bin1</strain>
    </source>
</reference>
<keyword evidence="6 7" id="KW-0472">Membrane</keyword>